<gene>
    <name evidence="2" type="ORF">FF38_00301</name>
</gene>
<feature type="chain" id="PRO_5005534887" evidence="1">
    <location>
        <begin position="20"/>
        <end position="80"/>
    </location>
</feature>
<keyword evidence="3" id="KW-1185">Reference proteome</keyword>
<evidence type="ECO:0000256" key="1">
    <source>
        <dbReference type="SAM" id="SignalP"/>
    </source>
</evidence>
<dbReference type="AlphaFoldDB" id="A0A0L0BLH8"/>
<name>A0A0L0BLH8_LUCCU</name>
<comment type="caution">
    <text evidence="2">The sequence shown here is derived from an EMBL/GenBank/DDBJ whole genome shotgun (WGS) entry which is preliminary data.</text>
</comment>
<protein>
    <submittedName>
        <fullName evidence="2">Uncharacterized protein</fullName>
    </submittedName>
</protein>
<organism evidence="2 3">
    <name type="scientific">Lucilia cuprina</name>
    <name type="common">Green bottle fly</name>
    <name type="synonym">Australian sheep blowfly</name>
    <dbReference type="NCBI Taxonomy" id="7375"/>
    <lineage>
        <taxon>Eukaryota</taxon>
        <taxon>Metazoa</taxon>
        <taxon>Ecdysozoa</taxon>
        <taxon>Arthropoda</taxon>
        <taxon>Hexapoda</taxon>
        <taxon>Insecta</taxon>
        <taxon>Pterygota</taxon>
        <taxon>Neoptera</taxon>
        <taxon>Endopterygota</taxon>
        <taxon>Diptera</taxon>
        <taxon>Brachycera</taxon>
        <taxon>Muscomorpha</taxon>
        <taxon>Oestroidea</taxon>
        <taxon>Calliphoridae</taxon>
        <taxon>Luciliinae</taxon>
        <taxon>Lucilia</taxon>
    </lineage>
</organism>
<feature type="signal peptide" evidence="1">
    <location>
        <begin position="1"/>
        <end position="19"/>
    </location>
</feature>
<evidence type="ECO:0000313" key="2">
    <source>
        <dbReference type="EMBL" id="KNC20896.1"/>
    </source>
</evidence>
<sequence length="80" mass="9771">MLPILLLSLVLFCVKNASCDYENTWNFYYEQPCCGNEVTNYIKHKRGINFKFINICMVKSFNNYFFNIIYEYERNNNWKE</sequence>
<dbReference type="Proteomes" id="UP000037069">
    <property type="component" value="Unassembled WGS sequence"/>
</dbReference>
<keyword evidence="1" id="KW-0732">Signal</keyword>
<evidence type="ECO:0000313" key="3">
    <source>
        <dbReference type="Proteomes" id="UP000037069"/>
    </source>
</evidence>
<proteinExistence type="predicted"/>
<reference evidence="2 3" key="1">
    <citation type="journal article" date="2015" name="Nat. Commun.">
        <title>Lucilia cuprina genome unlocks parasitic fly biology to underpin future interventions.</title>
        <authorList>
            <person name="Anstead C.A."/>
            <person name="Korhonen P.K."/>
            <person name="Young N.D."/>
            <person name="Hall R.S."/>
            <person name="Jex A.R."/>
            <person name="Murali S.C."/>
            <person name="Hughes D.S."/>
            <person name="Lee S.F."/>
            <person name="Perry T."/>
            <person name="Stroehlein A.J."/>
            <person name="Ansell B.R."/>
            <person name="Breugelmans B."/>
            <person name="Hofmann A."/>
            <person name="Qu J."/>
            <person name="Dugan S."/>
            <person name="Lee S.L."/>
            <person name="Chao H."/>
            <person name="Dinh H."/>
            <person name="Han Y."/>
            <person name="Doddapaneni H.V."/>
            <person name="Worley K.C."/>
            <person name="Muzny D.M."/>
            <person name="Ioannidis P."/>
            <person name="Waterhouse R.M."/>
            <person name="Zdobnov E.M."/>
            <person name="James P.J."/>
            <person name="Bagnall N.H."/>
            <person name="Kotze A.C."/>
            <person name="Gibbs R.A."/>
            <person name="Richards S."/>
            <person name="Batterham P."/>
            <person name="Gasser R.B."/>
        </authorList>
    </citation>
    <scope>NUCLEOTIDE SEQUENCE [LARGE SCALE GENOMIC DNA]</scope>
    <source>
        <strain evidence="2 3">LS</strain>
        <tissue evidence="2">Full body</tissue>
    </source>
</reference>
<dbReference type="EMBL" id="JRES01001695">
    <property type="protein sequence ID" value="KNC20896.1"/>
    <property type="molecule type" value="Genomic_DNA"/>
</dbReference>
<accession>A0A0L0BLH8</accession>